<dbReference type="PANTHER" id="PTHR34945">
    <property type="entry name" value="2-OXOGLUTARATE (2OG) AND FE(II)-DEPENDENT OXYGENASE SUPERFAMILY PROTEIN"/>
    <property type="match status" value="1"/>
</dbReference>
<name>A0ABQ9MJU0_HEVBR</name>
<dbReference type="SUPFAM" id="SSF51197">
    <property type="entry name" value="Clavaminate synthase-like"/>
    <property type="match status" value="1"/>
</dbReference>
<dbReference type="Proteomes" id="UP001174677">
    <property type="component" value="Chromosome 6"/>
</dbReference>
<evidence type="ECO:0000313" key="2">
    <source>
        <dbReference type="EMBL" id="KAJ9179245.1"/>
    </source>
</evidence>
<comment type="caution">
    <text evidence="2">The sequence shown here is derived from an EMBL/GenBank/DDBJ whole genome shotgun (WGS) entry which is preliminary data.</text>
</comment>
<gene>
    <name evidence="2" type="ORF">P3X46_011055</name>
</gene>
<evidence type="ECO:0008006" key="4">
    <source>
        <dbReference type="Google" id="ProtNLM"/>
    </source>
</evidence>
<organism evidence="2 3">
    <name type="scientific">Hevea brasiliensis</name>
    <name type="common">Para rubber tree</name>
    <name type="synonym">Siphonia brasiliensis</name>
    <dbReference type="NCBI Taxonomy" id="3981"/>
    <lineage>
        <taxon>Eukaryota</taxon>
        <taxon>Viridiplantae</taxon>
        <taxon>Streptophyta</taxon>
        <taxon>Embryophyta</taxon>
        <taxon>Tracheophyta</taxon>
        <taxon>Spermatophyta</taxon>
        <taxon>Magnoliopsida</taxon>
        <taxon>eudicotyledons</taxon>
        <taxon>Gunneridae</taxon>
        <taxon>Pentapetalae</taxon>
        <taxon>rosids</taxon>
        <taxon>fabids</taxon>
        <taxon>Malpighiales</taxon>
        <taxon>Euphorbiaceae</taxon>
        <taxon>Crotonoideae</taxon>
        <taxon>Micrandreae</taxon>
        <taxon>Hevea</taxon>
    </lineage>
</organism>
<dbReference type="EMBL" id="JARPOI010000006">
    <property type="protein sequence ID" value="KAJ9179245.1"/>
    <property type="molecule type" value="Genomic_DNA"/>
</dbReference>
<accession>A0ABQ9MJU0</accession>
<feature type="region of interest" description="Disordered" evidence="1">
    <location>
        <begin position="1"/>
        <end position="23"/>
    </location>
</feature>
<keyword evidence="3" id="KW-1185">Reference proteome</keyword>
<reference evidence="2" key="1">
    <citation type="journal article" date="2023" name="Plant Biotechnol. J.">
        <title>Chromosome-level wild Hevea brasiliensis genome provides new tools for genomic-assisted breeding and valuable loci to elevate rubber yield.</title>
        <authorList>
            <person name="Cheng H."/>
            <person name="Song X."/>
            <person name="Hu Y."/>
            <person name="Wu T."/>
            <person name="Yang Q."/>
            <person name="An Z."/>
            <person name="Feng S."/>
            <person name="Deng Z."/>
            <person name="Wu W."/>
            <person name="Zeng X."/>
            <person name="Tu M."/>
            <person name="Wang X."/>
            <person name="Huang H."/>
        </authorList>
    </citation>
    <scope>NUCLEOTIDE SEQUENCE</scope>
    <source>
        <strain evidence="2">MT/VB/25A 57/8</strain>
    </source>
</reference>
<evidence type="ECO:0000313" key="3">
    <source>
        <dbReference type="Proteomes" id="UP001174677"/>
    </source>
</evidence>
<protein>
    <recommendedName>
        <fullName evidence="4">Non-haem dioxygenase N-terminal domain-containing protein</fullName>
    </recommendedName>
</protein>
<evidence type="ECO:0000256" key="1">
    <source>
        <dbReference type="SAM" id="MobiDB-lite"/>
    </source>
</evidence>
<dbReference type="PANTHER" id="PTHR34945:SF8">
    <property type="entry name" value="DOWNSTREAM TARGET OF AGL15-4"/>
    <property type="match status" value="1"/>
</dbReference>
<sequence length="120" mass="13434">MPENPIDLGAPPPSPIASGRRSSVANDDVLTEFLEHSLRVPDLVLPDKIFPRQKIVETPPRIDFQSFHSADSDSIPRILDSLSRIGCFQFVNYGIPSDFTRLVVAMAAGIFGVRRRKEWM</sequence>
<proteinExistence type="predicted"/>